<sequence length="85" mass="8914">MRVTFLGSTSQNGGSPTLWATDRGSLVVRGYRVTDSQALADLGEVPSGEADIEIPLELLRFYQAPTIVADAATTAAASESAEEGR</sequence>
<name>A0A438MJW1_9ACTN</name>
<dbReference type="EMBL" id="SAUN01000001">
    <property type="protein sequence ID" value="RVX45778.1"/>
    <property type="molecule type" value="Genomic_DNA"/>
</dbReference>
<evidence type="ECO:0000313" key="2">
    <source>
        <dbReference type="Proteomes" id="UP000284824"/>
    </source>
</evidence>
<gene>
    <name evidence="1" type="ORF">EDD27_8597</name>
</gene>
<evidence type="ECO:0000313" key="1">
    <source>
        <dbReference type="EMBL" id="RVX45778.1"/>
    </source>
</evidence>
<accession>A0A438MJW1</accession>
<protein>
    <submittedName>
        <fullName evidence="1">Uncharacterized protein</fullName>
    </submittedName>
</protein>
<reference evidence="1 2" key="1">
    <citation type="submission" date="2019-01" db="EMBL/GenBank/DDBJ databases">
        <title>Sequencing the genomes of 1000 actinobacteria strains.</title>
        <authorList>
            <person name="Klenk H.-P."/>
        </authorList>
    </citation>
    <scope>NUCLEOTIDE SEQUENCE [LARGE SCALE GENOMIC DNA]</scope>
    <source>
        <strain evidence="1 2">DSM 43925</strain>
    </source>
</reference>
<proteinExistence type="predicted"/>
<comment type="caution">
    <text evidence="1">The sequence shown here is derived from an EMBL/GenBank/DDBJ whole genome shotgun (WGS) entry which is preliminary data.</text>
</comment>
<keyword evidence="2" id="KW-1185">Reference proteome</keyword>
<dbReference type="Proteomes" id="UP000284824">
    <property type="component" value="Unassembled WGS sequence"/>
</dbReference>
<dbReference type="AlphaFoldDB" id="A0A438MJW1"/>
<organism evidence="1 2">
    <name type="scientific">Nonomuraea polychroma</name>
    <dbReference type="NCBI Taxonomy" id="46176"/>
    <lineage>
        <taxon>Bacteria</taxon>
        <taxon>Bacillati</taxon>
        <taxon>Actinomycetota</taxon>
        <taxon>Actinomycetes</taxon>
        <taxon>Streptosporangiales</taxon>
        <taxon>Streptosporangiaceae</taxon>
        <taxon>Nonomuraea</taxon>
    </lineage>
</organism>
<dbReference type="RefSeq" id="WP_127937468.1">
    <property type="nucleotide sequence ID" value="NZ_SAUN01000001.1"/>
</dbReference>
<dbReference type="OrthoDB" id="3577809at2"/>